<feature type="compositionally biased region" description="Basic residues" evidence="1">
    <location>
        <begin position="106"/>
        <end position="144"/>
    </location>
</feature>
<evidence type="ECO:0000313" key="3">
    <source>
        <dbReference type="Proteomes" id="UP001180020"/>
    </source>
</evidence>
<dbReference type="PANTHER" id="PTHR34810">
    <property type="entry name" value="DNA-BINDING PROTEIN BIN4"/>
    <property type="match status" value="1"/>
</dbReference>
<evidence type="ECO:0000256" key="1">
    <source>
        <dbReference type="SAM" id="MobiDB-lite"/>
    </source>
</evidence>
<keyword evidence="3" id="KW-1185">Reference proteome</keyword>
<reference evidence="2" key="1">
    <citation type="journal article" date="2023" name="Nat. Commun.">
        <title>Diploid and tetraploid genomes of Acorus and the evolution of monocots.</title>
        <authorList>
            <person name="Ma L."/>
            <person name="Liu K.W."/>
            <person name="Li Z."/>
            <person name="Hsiao Y.Y."/>
            <person name="Qi Y."/>
            <person name="Fu T."/>
            <person name="Tang G.D."/>
            <person name="Zhang D."/>
            <person name="Sun W.H."/>
            <person name="Liu D.K."/>
            <person name="Li Y."/>
            <person name="Chen G.Z."/>
            <person name="Liu X.D."/>
            <person name="Liao X.Y."/>
            <person name="Jiang Y.T."/>
            <person name="Yu X."/>
            <person name="Hao Y."/>
            <person name="Huang J."/>
            <person name="Zhao X.W."/>
            <person name="Ke S."/>
            <person name="Chen Y.Y."/>
            <person name="Wu W.L."/>
            <person name="Hsu J.L."/>
            <person name="Lin Y.F."/>
            <person name="Huang M.D."/>
            <person name="Li C.Y."/>
            <person name="Huang L."/>
            <person name="Wang Z.W."/>
            <person name="Zhao X."/>
            <person name="Zhong W.Y."/>
            <person name="Peng D.H."/>
            <person name="Ahmad S."/>
            <person name="Lan S."/>
            <person name="Zhang J.S."/>
            <person name="Tsai W.C."/>
            <person name="Van de Peer Y."/>
            <person name="Liu Z.J."/>
        </authorList>
    </citation>
    <scope>NUCLEOTIDE SEQUENCE</scope>
    <source>
        <strain evidence="2">CP</strain>
    </source>
</reference>
<dbReference type="EMBL" id="JAUJYO010000009">
    <property type="protein sequence ID" value="KAK1309160.1"/>
    <property type="molecule type" value="Genomic_DNA"/>
</dbReference>
<gene>
    <name evidence="2" type="ORF">QJS10_CPA09g01110</name>
</gene>
<organism evidence="2 3">
    <name type="scientific">Acorus calamus</name>
    <name type="common">Sweet flag</name>
    <dbReference type="NCBI Taxonomy" id="4465"/>
    <lineage>
        <taxon>Eukaryota</taxon>
        <taxon>Viridiplantae</taxon>
        <taxon>Streptophyta</taxon>
        <taxon>Embryophyta</taxon>
        <taxon>Tracheophyta</taxon>
        <taxon>Spermatophyta</taxon>
        <taxon>Magnoliopsida</taxon>
        <taxon>Liliopsida</taxon>
        <taxon>Acoraceae</taxon>
        <taxon>Acorus</taxon>
    </lineage>
</organism>
<dbReference type="AlphaFoldDB" id="A0AAV9E6R9"/>
<dbReference type="InterPro" id="IPR033246">
    <property type="entry name" value="BIN4"/>
</dbReference>
<accession>A0AAV9E6R9</accession>
<dbReference type="Proteomes" id="UP001180020">
    <property type="component" value="Unassembled WGS sequence"/>
</dbReference>
<proteinExistence type="predicted"/>
<dbReference type="GO" id="GO:0051276">
    <property type="term" value="P:chromosome organization"/>
    <property type="evidence" value="ECO:0007669"/>
    <property type="project" value="TreeGrafter"/>
</dbReference>
<dbReference type="PANTHER" id="PTHR34810:SF1">
    <property type="entry name" value="DNA-BINDING PROTEIN BIN4"/>
    <property type="match status" value="1"/>
</dbReference>
<name>A0AAV9E6R9_ACOCL</name>
<dbReference type="GO" id="GO:0042023">
    <property type="term" value="P:DNA endoreduplication"/>
    <property type="evidence" value="ECO:0007669"/>
    <property type="project" value="InterPro"/>
</dbReference>
<dbReference type="GO" id="GO:0005634">
    <property type="term" value="C:nucleus"/>
    <property type="evidence" value="ECO:0007669"/>
    <property type="project" value="TreeGrafter"/>
</dbReference>
<protein>
    <submittedName>
        <fullName evidence="2">Uncharacterized protein</fullName>
    </submittedName>
</protein>
<feature type="region of interest" description="Disordered" evidence="1">
    <location>
        <begin position="16"/>
        <end position="144"/>
    </location>
</feature>
<reference evidence="2" key="2">
    <citation type="submission" date="2023-06" db="EMBL/GenBank/DDBJ databases">
        <authorList>
            <person name="Ma L."/>
            <person name="Liu K.-W."/>
            <person name="Li Z."/>
            <person name="Hsiao Y.-Y."/>
            <person name="Qi Y."/>
            <person name="Fu T."/>
            <person name="Tang G."/>
            <person name="Zhang D."/>
            <person name="Sun W.-H."/>
            <person name="Liu D.-K."/>
            <person name="Li Y."/>
            <person name="Chen G.-Z."/>
            <person name="Liu X.-D."/>
            <person name="Liao X.-Y."/>
            <person name="Jiang Y.-T."/>
            <person name="Yu X."/>
            <person name="Hao Y."/>
            <person name="Huang J."/>
            <person name="Zhao X.-W."/>
            <person name="Ke S."/>
            <person name="Chen Y.-Y."/>
            <person name="Wu W.-L."/>
            <person name="Hsu J.-L."/>
            <person name="Lin Y.-F."/>
            <person name="Huang M.-D."/>
            <person name="Li C.-Y."/>
            <person name="Huang L."/>
            <person name="Wang Z.-W."/>
            <person name="Zhao X."/>
            <person name="Zhong W.-Y."/>
            <person name="Peng D.-H."/>
            <person name="Ahmad S."/>
            <person name="Lan S."/>
            <person name="Zhang J.-S."/>
            <person name="Tsai W.-C."/>
            <person name="Van De Peer Y."/>
            <person name="Liu Z.-J."/>
        </authorList>
    </citation>
    <scope>NUCLEOTIDE SEQUENCE</scope>
    <source>
        <strain evidence="2">CP</strain>
        <tissue evidence="2">Leaves</tissue>
    </source>
</reference>
<dbReference type="GO" id="GO:0003690">
    <property type="term" value="F:double-stranded DNA binding"/>
    <property type="evidence" value="ECO:0007669"/>
    <property type="project" value="InterPro"/>
</dbReference>
<dbReference type="GO" id="GO:0009330">
    <property type="term" value="C:DNA topoisomerase type II (double strand cut, ATP-hydrolyzing) complex"/>
    <property type="evidence" value="ECO:0007669"/>
    <property type="project" value="InterPro"/>
</dbReference>
<comment type="caution">
    <text evidence="2">The sequence shown here is derived from an EMBL/GenBank/DDBJ whole genome shotgun (WGS) entry which is preliminary data.</text>
</comment>
<evidence type="ECO:0000313" key="2">
    <source>
        <dbReference type="EMBL" id="KAK1309160.1"/>
    </source>
</evidence>
<sequence length="144" mass="15962">MTPRRPPISLVFSHLQKTHTNPCDRPPTTTCRAPATDHPRPLPSTRDGPHYLRPSLVDYPQATPIPGTLDGFSFDSEDEGEKMPKASAHQSNQNNETEDPTDLKTKGRARKALVVTKKKGKPIGKPPKKTTRKPPQKKLKSGKK</sequence>